<keyword evidence="3" id="KW-1185">Reference proteome</keyword>
<feature type="region of interest" description="Disordered" evidence="1">
    <location>
        <begin position="128"/>
        <end position="149"/>
    </location>
</feature>
<dbReference type="AlphaFoldDB" id="A0A022RPJ7"/>
<organism evidence="2 3">
    <name type="scientific">Erythranthe guttata</name>
    <name type="common">Yellow monkey flower</name>
    <name type="synonym">Mimulus guttatus</name>
    <dbReference type="NCBI Taxonomy" id="4155"/>
    <lineage>
        <taxon>Eukaryota</taxon>
        <taxon>Viridiplantae</taxon>
        <taxon>Streptophyta</taxon>
        <taxon>Embryophyta</taxon>
        <taxon>Tracheophyta</taxon>
        <taxon>Spermatophyta</taxon>
        <taxon>Magnoliopsida</taxon>
        <taxon>eudicotyledons</taxon>
        <taxon>Gunneridae</taxon>
        <taxon>Pentapetalae</taxon>
        <taxon>asterids</taxon>
        <taxon>lamiids</taxon>
        <taxon>Lamiales</taxon>
        <taxon>Phrymaceae</taxon>
        <taxon>Erythranthe</taxon>
    </lineage>
</organism>
<name>A0A022RPJ7_ERYGU</name>
<dbReference type="KEGG" id="egt:105954069"/>
<evidence type="ECO:0000313" key="3">
    <source>
        <dbReference type="Proteomes" id="UP000030748"/>
    </source>
</evidence>
<dbReference type="PhylomeDB" id="A0A022RPJ7"/>
<feature type="compositionally biased region" description="Basic residues" evidence="1">
    <location>
        <begin position="128"/>
        <end position="143"/>
    </location>
</feature>
<protein>
    <submittedName>
        <fullName evidence="2">Uncharacterized protein</fullName>
    </submittedName>
</protein>
<dbReference type="OMA" id="ETRSFNP"/>
<reference evidence="2 3" key="1">
    <citation type="journal article" date="2013" name="Proc. Natl. Acad. Sci. U.S.A.">
        <title>Fine-scale variation in meiotic recombination in Mimulus inferred from population shotgun sequencing.</title>
        <authorList>
            <person name="Hellsten U."/>
            <person name="Wright K.M."/>
            <person name="Jenkins J."/>
            <person name="Shu S."/>
            <person name="Yuan Y."/>
            <person name="Wessler S.R."/>
            <person name="Schmutz J."/>
            <person name="Willis J.H."/>
            <person name="Rokhsar D.S."/>
        </authorList>
    </citation>
    <scope>NUCLEOTIDE SEQUENCE [LARGE SCALE GENOMIC DNA]</scope>
    <source>
        <strain evidence="3">cv. DUN x IM62</strain>
    </source>
</reference>
<dbReference type="Proteomes" id="UP000030748">
    <property type="component" value="Unassembled WGS sequence"/>
</dbReference>
<sequence length="149" mass="17285">MDFNTSTTTLPQELFHTTNNLYSFFDEFDMYADDDDVYYSELERQVLQLTADDDEQDQHFDANKNIIISPADKGLIVNNVSRVLNGGNYYNWPESQDNLAAPAWISNLWKTGNGTGVFIPQIVLQSRKTNRPRRKRNGRGRTYKRVEKI</sequence>
<evidence type="ECO:0000256" key="1">
    <source>
        <dbReference type="SAM" id="MobiDB-lite"/>
    </source>
</evidence>
<dbReference type="PANTHER" id="PTHR34956">
    <property type="entry name" value="OS05G0397300 PROTEIN"/>
    <property type="match status" value="1"/>
</dbReference>
<dbReference type="EMBL" id="KI630371">
    <property type="protein sequence ID" value="EYU40870.1"/>
    <property type="molecule type" value="Genomic_DNA"/>
</dbReference>
<gene>
    <name evidence="2" type="ORF">MIMGU_mgv1a015666mg</name>
</gene>
<dbReference type="OrthoDB" id="1649181at2759"/>
<proteinExistence type="predicted"/>
<dbReference type="eggNOG" id="ENOG502S892">
    <property type="taxonomic scope" value="Eukaryota"/>
</dbReference>
<accession>A0A022RPJ7</accession>
<evidence type="ECO:0000313" key="2">
    <source>
        <dbReference type="EMBL" id="EYU40870.1"/>
    </source>
</evidence>
<dbReference type="PANTHER" id="PTHR34956:SF1">
    <property type="entry name" value="DUF4005 DOMAIN-CONTAINING PROTEIN"/>
    <property type="match status" value="1"/>
</dbReference>